<name>A0AAV6VVI5_9ARAC</name>
<reference evidence="2 3" key="1">
    <citation type="journal article" date="2022" name="Nat. Ecol. Evol.">
        <title>A masculinizing supergene underlies an exaggerated male reproductive morph in a spider.</title>
        <authorList>
            <person name="Hendrickx F."/>
            <person name="De Corte Z."/>
            <person name="Sonet G."/>
            <person name="Van Belleghem S.M."/>
            <person name="Kostlbacher S."/>
            <person name="Vangestel C."/>
        </authorList>
    </citation>
    <scope>NUCLEOTIDE SEQUENCE [LARGE SCALE GENOMIC DNA]</scope>
    <source>
        <strain evidence="2">W744_W776</strain>
    </source>
</reference>
<protein>
    <submittedName>
        <fullName evidence="2">Uncharacterized protein</fullName>
    </submittedName>
</protein>
<gene>
    <name evidence="2" type="ORF">JTE90_000850</name>
</gene>
<sequence>MVKKSIAVKSRRVLRIWDNPSLFNPSSDWSSQTFVFGVISNRPLIKTKQQRTRKDVLAWEDIHFRQLGAPPSPIRAPHISQPDGWARESKVVNKASSFRG</sequence>
<dbReference type="Proteomes" id="UP000827092">
    <property type="component" value="Unassembled WGS sequence"/>
</dbReference>
<dbReference type="AlphaFoldDB" id="A0AAV6VVI5"/>
<evidence type="ECO:0000313" key="2">
    <source>
        <dbReference type="EMBL" id="KAG8199757.1"/>
    </source>
</evidence>
<proteinExistence type="predicted"/>
<dbReference type="EMBL" id="JAFNEN010000024">
    <property type="protein sequence ID" value="KAG8199757.1"/>
    <property type="molecule type" value="Genomic_DNA"/>
</dbReference>
<evidence type="ECO:0000256" key="1">
    <source>
        <dbReference type="SAM" id="MobiDB-lite"/>
    </source>
</evidence>
<feature type="region of interest" description="Disordered" evidence="1">
    <location>
        <begin position="70"/>
        <end position="100"/>
    </location>
</feature>
<organism evidence="2 3">
    <name type="scientific">Oedothorax gibbosus</name>
    <dbReference type="NCBI Taxonomy" id="931172"/>
    <lineage>
        <taxon>Eukaryota</taxon>
        <taxon>Metazoa</taxon>
        <taxon>Ecdysozoa</taxon>
        <taxon>Arthropoda</taxon>
        <taxon>Chelicerata</taxon>
        <taxon>Arachnida</taxon>
        <taxon>Araneae</taxon>
        <taxon>Araneomorphae</taxon>
        <taxon>Entelegynae</taxon>
        <taxon>Araneoidea</taxon>
        <taxon>Linyphiidae</taxon>
        <taxon>Erigoninae</taxon>
        <taxon>Oedothorax</taxon>
    </lineage>
</organism>
<accession>A0AAV6VVI5</accession>
<keyword evidence="3" id="KW-1185">Reference proteome</keyword>
<comment type="caution">
    <text evidence="2">The sequence shown here is derived from an EMBL/GenBank/DDBJ whole genome shotgun (WGS) entry which is preliminary data.</text>
</comment>
<evidence type="ECO:0000313" key="3">
    <source>
        <dbReference type="Proteomes" id="UP000827092"/>
    </source>
</evidence>